<evidence type="ECO:0000313" key="2">
    <source>
        <dbReference type="EMBL" id="GAW25856.1"/>
    </source>
</evidence>
<feature type="signal peptide" evidence="1">
    <location>
        <begin position="1"/>
        <end position="17"/>
    </location>
</feature>
<accession>A0A1S8A6Z0</accession>
<protein>
    <submittedName>
        <fullName evidence="2">Uncharacterized protein</fullName>
    </submittedName>
</protein>
<keyword evidence="1" id="KW-0732">Signal</keyword>
<name>A0A1S8A6Z0_ROSNE</name>
<dbReference type="Proteomes" id="UP000054516">
    <property type="component" value="Unassembled WGS sequence"/>
</dbReference>
<dbReference type="EMBL" id="DF977459">
    <property type="protein sequence ID" value="GAW25856.1"/>
    <property type="molecule type" value="Genomic_DNA"/>
</dbReference>
<evidence type="ECO:0000256" key="1">
    <source>
        <dbReference type="SAM" id="SignalP"/>
    </source>
</evidence>
<sequence length="91" mass="9773">MMPSLSPFLLSLSDSLAAVLPRLTDNLFQKLIENILEVLPRFHGSNVIPKTSGVIKPPDEGRTGVDANTCALCGDGRRVYRTSRGGHISPG</sequence>
<evidence type="ECO:0000313" key="3">
    <source>
        <dbReference type="Proteomes" id="UP000054516"/>
    </source>
</evidence>
<organism evidence="2">
    <name type="scientific">Rosellinia necatrix</name>
    <name type="common">White root-rot fungus</name>
    <dbReference type="NCBI Taxonomy" id="77044"/>
    <lineage>
        <taxon>Eukaryota</taxon>
        <taxon>Fungi</taxon>
        <taxon>Dikarya</taxon>
        <taxon>Ascomycota</taxon>
        <taxon>Pezizomycotina</taxon>
        <taxon>Sordariomycetes</taxon>
        <taxon>Xylariomycetidae</taxon>
        <taxon>Xylariales</taxon>
        <taxon>Xylariaceae</taxon>
        <taxon>Rosellinia</taxon>
    </lineage>
</organism>
<feature type="chain" id="PRO_5012278035" evidence="1">
    <location>
        <begin position="18"/>
        <end position="91"/>
    </location>
</feature>
<proteinExistence type="predicted"/>
<keyword evidence="3" id="KW-1185">Reference proteome</keyword>
<reference evidence="2" key="1">
    <citation type="submission" date="2016-03" db="EMBL/GenBank/DDBJ databases">
        <title>Draft genome sequence of Rosellinia necatrix.</title>
        <authorList>
            <person name="Kanematsu S."/>
        </authorList>
    </citation>
    <scope>NUCLEOTIDE SEQUENCE [LARGE SCALE GENOMIC DNA]</scope>
    <source>
        <strain evidence="2">W97</strain>
    </source>
</reference>
<gene>
    <name evidence="2" type="ORF">SAMD00023353_1401450</name>
</gene>
<dbReference type="AlphaFoldDB" id="A0A1S8A6Z0"/>